<evidence type="ECO:0000256" key="1">
    <source>
        <dbReference type="ARBA" id="ARBA00004571"/>
    </source>
</evidence>
<name>A0A1W1C2H1_9ZZZZ</name>
<dbReference type="EMBL" id="FPHI01000021">
    <property type="protein sequence ID" value="SFV60040.1"/>
    <property type="molecule type" value="Genomic_DNA"/>
</dbReference>
<keyword evidence="3" id="KW-0813">Transport</keyword>
<dbReference type="GO" id="GO:0006811">
    <property type="term" value="P:monoatomic ion transport"/>
    <property type="evidence" value="ECO:0007669"/>
    <property type="project" value="UniProtKB-KW"/>
</dbReference>
<evidence type="ECO:0000256" key="3">
    <source>
        <dbReference type="ARBA" id="ARBA00022448"/>
    </source>
</evidence>
<dbReference type="Pfam" id="PF02563">
    <property type="entry name" value="Poly_export"/>
    <property type="match status" value="1"/>
</dbReference>
<keyword evidence="4" id="KW-1134">Transmembrane beta strand</keyword>
<dbReference type="InterPro" id="IPR049712">
    <property type="entry name" value="Poly_export"/>
</dbReference>
<gene>
    <name evidence="17" type="ORF">MNB_SV-3-691</name>
</gene>
<comment type="similarity">
    <text evidence="2">Belongs to the BexD/CtrA/VexA family.</text>
</comment>
<evidence type="ECO:0000256" key="14">
    <source>
        <dbReference type="ARBA" id="ARBA00023288"/>
    </source>
</evidence>
<evidence type="ECO:0000259" key="16">
    <source>
        <dbReference type="Pfam" id="PF22461"/>
    </source>
</evidence>
<accession>A0A1W1C2H1</accession>
<evidence type="ECO:0000256" key="12">
    <source>
        <dbReference type="ARBA" id="ARBA00023139"/>
    </source>
</evidence>
<dbReference type="GO" id="GO:0015288">
    <property type="term" value="F:porin activity"/>
    <property type="evidence" value="ECO:0007669"/>
    <property type="project" value="UniProtKB-KW"/>
</dbReference>
<keyword evidence="13" id="KW-0998">Cell outer membrane</keyword>
<keyword evidence="9" id="KW-0406">Ion transport</keyword>
<dbReference type="InterPro" id="IPR003715">
    <property type="entry name" value="Poly_export_N"/>
</dbReference>
<comment type="subcellular location">
    <subcellularLocation>
        <location evidence="1">Cell outer membrane</location>
        <topology evidence="1">Multi-pass membrane protein</topology>
    </subcellularLocation>
</comment>
<dbReference type="GO" id="GO:0015159">
    <property type="term" value="F:polysaccharide transmembrane transporter activity"/>
    <property type="evidence" value="ECO:0007669"/>
    <property type="project" value="InterPro"/>
</dbReference>
<evidence type="ECO:0000256" key="4">
    <source>
        <dbReference type="ARBA" id="ARBA00022452"/>
    </source>
</evidence>
<dbReference type="GO" id="GO:0009279">
    <property type="term" value="C:cell outer membrane"/>
    <property type="evidence" value="ECO:0007669"/>
    <property type="project" value="UniProtKB-SubCell"/>
</dbReference>
<dbReference type="Gene3D" id="3.30.1950.10">
    <property type="entry name" value="wza like domain"/>
    <property type="match status" value="1"/>
</dbReference>
<dbReference type="Gene3D" id="3.10.560.10">
    <property type="entry name" value="Outer membrane lipoprotein wza domain like"/>
    <property type="match status" value="1"/>
</dbReference>
<sequence>MNKNLWVWSLILFFLTGCVDKSEYVLLQSDKNLSKKEVTLKQDYDYVILPHDRLLIALYRNPEIVSETGGGYGDLGQEMQKDGVLVDSKGYVFLPLIKRVKLAGLTQEEASRRISSRYKKFLKIPTVYVEVMNKRVYVIGEVNRPGPVKLDREKTTVLEAIAEAGDLTDAAVRDNIVILSRNAQHKLYMRKVDLTHFDRVSLSNMILRPNDIVYVQPDGWKEFKVSSDNVIAPFRTISEIASPFVTLKYLSNN</sequence>
<dbReference type="AlphaFoldDB" id="A0A1W1C2H1"/>
<keyword evidence="11" id="KW-0472">Membrane</keyword>
<dbReference type="PANTHER" id="PTHR33619">
    <property type="entry name" value="POLYSACCHARIDE EXPORT PROTEIN GFCE-RELATED"/>
    <property type="match status" value="1"/>
</dbReference>
<evidence type="ECO:0000256" key="8">
    <source>
        <dbReference type="ARBA" id="ARBA00023047"/>
    </source>
</evidence>
<evidence type="ECO:0000256" key="9">
    <source>
        <dbReference type="ARBA" id="ARBA00023065"/>
    </source>
</evidence>
<reference evidence="17" key="1">
    <citation type="submission" date="2016-10" db="EMBL/GenBank/DDBJ databases">
        <authorList>
            <person name="de Groot N.N."/>
        </authorList>
    </citation>
    <scope>NUCLEOTIDE SEQUENCE</scope>
</reference>
<evidence type="ECO:0000256" key="11">
    <source>
        <dbReference type="ARBA" id="ARBA00023136"/>
    </source>
</evidence>
<keyword evidence="8" id="KW-0625">Polysaccharide transport</keyword>
<feature type="domain" description="Polysaccharide export protein N-terminal" evidence="15">
    <location>
        <begin position="42"/>
        <end position="131"/>
    </location>
</feature>
<dbReference type="GO" id="GO:0046930">
    <property type="term" value="C:pore complex"/>
    <property type="evidence" value="ECO:0007669"/>
    <property type="project" value="UniProtKB-KW"/>
</dbReference>
<keyword evidence="7" id="KW-0732">Signal</keyword>
<dbReference type="InterPro" id="IPR054765">
    <property type="entry name" value="SLBB_dom"/>
</dbReference>
<feature type="domain" description="SLBB" evidence="16">
    <location>
        <begin position="134"/>
        <end position="215"/>
    </location>
</feature>
<organism evidence="17">
    <name type="scientific">hydrothermal vent metagenome</name>
    <dbReference type="NCBI Taxonomy" id="652676"/>
    <lineage>
        <taxon>unclassified sequences</taxon>
        <taxon>metagenomes</taxon>
        <taxon>ecological metagenomes</taxon>
    </lineage>
</organism>
<evidence type="ECO:0000256" key="7">
    <source>
        <dbReference type="ARBA" id="ARBA00022729"/>
    </source>
</evidence>
<dbReference type="PANTHER" id="PTHR33619:SF3">
    <property type="entry name" value="POLYSACCHARIDE EXPORT PROTEIN GFCE-RELATED"/>
    <property type="match status" value="1"/>
</dbReference>
<evidence type="ECO:0000256" key="6">
    <source>
        <dbReference type="ARBA" id="ARBA00022692"/>
    </source>
</evidence>
<evidence type="ECO:0000256" key="2">
    <source>
        <dbReference type="ARBA" id="ARBA00009450"/>
    </source>
</evidence>
<protein>
    <submittedName>
        <fullName evidence="17">Polysaccharide export outer membrane protein</fullName>
    </submittedName>
</protein>
<evidence type="ECO:0000256" key="5">
    <source>
        <dbReference type="ARBA" id="ARBA00022597"/>
    </source>
</evidence>
<keyword evidence="5" id="KW-0762">Sugar transport</keyword>
<dbReference type="Pfam" id="PF22461">
    <property type="entry name" value="SLBB_2"/>
    <property type="match status" value="1"/>
</dbReference>
<proteinExistence type="inferred from homology"/>
<keyword evidence="10" id="KW-0626">Porin</keyword>
<evidence type="ECO:0000256" key="13">
    <source>
        <dbReference type="ARBA" id="ARBA00023237"/>
    </source>
</evidence>
<evidence type="ECO:0000259" key="15">
    <source>
        <dbReference type="Pfam" id="PF02563"/>
    </source>
</evidence>
<keyword evidence="12" id="KW-0564">Palmitate</keyword>
<keyword evidence="14" id="KW-0449">Lipoprotein</keyword>
<evidence type="ECO:0000313" key="17">
    <source>
        <dbReference type="EMBL" id="SFV60040.1"/>
    </source>
</evidence>
<dbReference type="PROSITE" id="PS51257">
    <property type="entry name" value="PROKAR_LIPOPROTEIN"/>
    <property type="match status" value="1"/>
</dbReference>
<keyword evidence="6" id="KW-0812">Transmembrane</keyword>
<evidence type="ECO:0000256" key="10">
    <source>
        <dbReference type="ARBA" id="ARBA00023114"/>
    </source>
</evidence>